<dbReference type="Pfam" id="PF14897">
    <property type="entry name" value="EpsG"/>
    <property type="match status" value="1"/>
</dbReference>
<feature type="transmembrane region" description="Helical" evidence="1">
    <location>
        <begin position="213"/>
        <end position="233"/>
    </location>
</feature>
<keyword evidence="1" id="KW-1133">Transmembrane helix</keyword>
<sequence>MTSKYVLILVWIGIAAVIFSQEGMQQPENICGKTEYRYRFLWAFLVFLPVIWMVGTRGNIGDTESYAMTFRKMPQAISGLAHYMSTVKKDRGFYLLSAIIKLIIGNNTVRYFLLLALGQGLCLVYVFRKYSINYAISIFLFMASSDYISWMYNGIRQFTAVILSFIGIEFLLNDKIIKFIILILIASTMHQSVLILIPFAIIAKGRAWNKKTILFILIAIAAVMFIGKFTNFLDTVLSDTQYKNVVSDWKQFEDDGTNPIRVLVYAVPTILSYIGRKIIWIEDNKLVNLCVNMSIISTGLYVVSMFTSGIFIGRLPIYFSLYNYILLPWEIENLFTERSKKLVYIGLIGFYLLFYYYQMHMTYAMF</sequence>
<gene>
    <name evidence="2" type="ORF">AAAU51_06225</name>
</gene>
<feature type="transmembrane region" description="Helical" evidence="1">
    <location>
        <begin position="286"/>
        <end position="304"/>
    </location>
</feature>
<comment type="caution">
    <text evidence="2">The sequence shown here is derived from an EMBL/GenBank/DDBJ whole genome shotgun (WGS) entry which is preliminary data.</text>
</comment>
<feature type="transmembrane region" description="Helical" evidence="1">
    <location>
        <begin position="179"/>
        <end position="201"/>
    </location>
</feature>
<reference evidence="2 3" key="1">
    <citation type="submission" date="2024-04" db="EMBL/GenBank/DDBJ databases">
        <title>Human intestinal bacterial collection.</title>
        <authorList>
            <person name="Pauvert C."/>
            <person name="Hitch T.C.A."/>
            <person name="Clavel T."/>
        </authorList>
    </citation>
    <scope>NUCLEOTIDE SEQUENCE [LARGE SCALE GENOMIC DNA]</scope>
    <source>
        <strain evidence="2 3">CLA-AA-H249</strain>
    </source>
</reference>
<name>A0ABV1IU68_9FIRM</name>
<proteinExistence type="predicted"/>
<keyword evidence="3" id="KW-1185">Reference proteome</keyword>
<evidence type="ECO:0000313" key="3">
    <source>
        <dbReference type="Proteomes" id="UP001482154"/>
    </source>
</evidence>
<keyword evidence="1" id="KW-0472">Membrane</keyword>
<dbReference type="EMBL" id="JBBNIN010000007">
    <property type="protein sequence ID" value="MEQ2710767.1"/>
    <property type="molecule type" value="Genomic_DNA"/>
</dbReference>
<organism evidence="2 3">
    <name type="scientific">Anaerostipes amylophilus</name>
    <dbReference type="NCBI Taxonomy" id="2981779"/>
    <lineage>
        <taxon>Bacteria</taxon>
        <taxon>Bacillati</taxon>
        <taxon>Bacillota</taxon>
        <taxon>Clostridia</taxon>
        <taxon>Lachnospirales</taxon>
        <taxon>Lachnospiraceae</taxon>
        <taxon>Anaerostipes</taxon>
    </lineage>
</organism>
<keyword evidence="1" id="KW-0812">Transmembrane</keyword>
<dbReference type="Proteomes" id="UP001482154">
    <property type="component" value="Unassembled WGS sequence"/>
</dbReference>
<feature type="transmembrane region" description="Helical" evidence="1">
    <location>
        <begin position="130"/>
        <end position="148"/>
    </location>
</feature>
<feature type="transmembrane region" description="Helical" evidence="1">
    <location>
        <begin position="6"/>
        <end position="24"/>
    </location>
</feature>
<protein>
    <submittedName>
        <fullName evidence="2">EpsG family protein</fullName>
    </submittedName>
</protein>
<feature type="transmembrane region" description="Helical" evidence="1">
    <location>
        <begin position="93"/>
        <end position="118"/>
    </location>
</feature>
<evidence type="ECO:0000256" key="1">
    <source>
        <dbReference type="SAM" id="Phobius"/>
    </source>
</evidence>
<feature type="transmembrane region" description="Helical" evidence="1">
    <location>
        <begin position="36"/>
        <end position="55"/>
    </location>
</feature>
<feature type="transmembrane region" description="Helical" evidence="1">
    <location>
        <begin position="310"/>
        <end position="329"/>
    </location>
</feature>
<feature type="transmembrane region" description="Helical" evidence="1">
    <location>
        <begin position="341"/>
        <end position="358"/>
    </location>
</feature>
<dbReference type="RefSeq" id="WP_212385160.1">
    <property type="nucleotide sequence ID" value="NZ_JBBNIN010000007.1"/>
</dbReference>
<evidence type="ECO:0000313" key="2">
    <source>
        <dbReference type="EMBL" id="MEQ2710767.1"/>
    </source>
</evidence>
<dbReference type="InterPro" id="IPR049458">
    <property type="entry name" value="EpsG-like"/>
</dbReference>
<accession>A0ABV1IU68</accession>